<comment type="caution">
    <text evidence="2">The sequence shown here is derived from an EMBL/GenBank/DDBJ whole genome shotgun (WGS) entry which is preliminary data.</text>
</comment>
<keyword evidence="3" id="KW-1185">Reference proteome</keyword>
<evidence type="ECO:0000259" key="1">
    <source>
        <dbReference type="SMART" id="SM00382"/>
    </source>
</evidence>
<dbReference type="Pfam" id="PF13476">
    <property type="entry name" value="AAA_23"/>
    <property type="match status" value="1"/>
</dbReference>
<dbReference type="Gene3D" id="3.40.50.300">
    <property type="entry name" value="P-loop containing nucleotide triphosphate hydrolases"/>
    <property type="match status" value="2"/>
</dbReference>
<dbReference type="PANTHER" id="PTHR32182:SF23">
    <property type="entry name" value="ATP BINDING PROTEIN"/>
    <property type="match status" value="1"/>
</dbReference>
<evidence type="ECO:0000313" key="3">
    <source>
        <dbReference type="Proteomes" id="UP000489351"/>
    </source>
</evidence>
<dbReference type="InterPro" id="IPR027417">
    <property type="entry name" value="P-loop_NTPase"/>
</dbReference>
<accession>A0ABW9USL9</accession>
<dbReference type="Proteomes" id="UP000489351">
    <property type="component" value="Unassembled WGS sequence"/>
</dbReference>
<dbReference type="SUPFAM" id="SSF52540">
    <property type="entry name" value="P-loop containing nucleoside triphosphate hydrolases"/>
    <property type="match status" value="1"/>
</dbReference>
<dbReference type="InterPro" id="IPR038729">
    <property type="entry name" value="Rad50/SbcC_AAA"/>
</dbReference>
<gene>
    <name evidence="2" type="ORF">GJ685_09410</name>
</gene>
<proteinExistence type="predicted"/>
<dbReference type="PANTHER" id="PTHR32182">
    <property type="entry name" value="DNA REPLICATION AND REPAIR PROTEIN RECF"/>
    <property type="match status" value="1"/>
</dbReference>
<reference evidence="2 3" key="1">
    <citation type="submission" date="2019-11" db="EMBL/GenBank/DDBJ databases">
        <title>Green- and brown-colored morphotypes of Chlorobia in the stratified aquatic ecosystems of Kandalaksha Gulf (White Sea): A model for study of the accessory genome evolution.</title>
        <authorList>
            <person name="Grouzdev D.S."/>
        </authorList>
    </citation>
    <scope>NUCLEOTIDE SEQUENCE [LARGE SCALE GENOMIC DNA]</scope>
    <source>
        <strain evidence="2 3">ZM</strain>
    </source>
</reference>
<dbReference type="Pfam" id="PF13175">
    <property type="entry name" value="AAA_15"/>
    <property type="match status" value="1"/>
</dbReference>
<organism evidence="2 3">
    <name type="scientific">Chlorobium phaeovibrioides</name>
    <dbReference type="NCBI Taxonomy" id="1094"/>
    <lineage>
        <taxon>Bacteria</taxon>
        <taxon>Pseudomonadati</taxon>
        <taxon>Chlorobiota</taxon>
        <taxon>Chlorobiia</taxon>
        <taxon>Chlorobiales</taxon>
        <taxon>Chlorobiaceae</taxon>
        <taxon>Chlorobium/Pelodictyon group</taxon>
        <taxon>Chlorobium</taxon>
    </lineage>
</organism>
<feature type="domain" description="AAA+ ATPase" evidence="1">
    <location>
        <begin position="22"/>
        <end position="350"/>
    </location>
</feature>
<name>A0ABW9USL9_CHLPH</name>
<dbReference type="EMBL" id="WUBZ01000085">
    <property type="protein sequence ID" value="MWV55262.1"/>
    <property type="molecule type" value="Genomic_DNA"/>
</dbReference>
<dbReference type="InterPro" id="IPR041685">
    <property type="entry name" value="AAA_GajA/Old/RecF-like"/>
</dbReference>
<dbReference type="SMART" id="SM00382">
    <property type="entry name" value="AAA"/>
    <property type="match status" value="1"/>
</dbReference>
<evidence type="ECO:0000313" key="2">
    <source>
        <dbReference type="EMBL" id="MWV55262.1"/>
    </source>
</evidence>
<protein>
    <submittedName>
        <fullName evidence="2">AAA family ATPase</fullName>
    </submittedName>
</protein>
<dbReference type="InterPro" id="IPR003593">
    <property type="entry name" value="AAA+_ATPase"/>
</dbReference>
<sequence length="404" mass="46209">MRLERLEIENFRSIDRLALDVGRRVTLLVGNNGAGKTSVLDAMATGFGAALTYLPEVAGRSLSKKDIRQKDNRIAPYVRIAMSTVSGVKWDRILRRDQMRSTALEVPKPIGVRELERTLEQDVVLPLDEGKDVELPVIAYYGVSRALLEVPLRRRGFPRQYSRFEALSGALQADSRFKSAFMWFYNKENEEHRLQKERKSFDVSLPELDAVREAIGRMIPDISEPHIALNPLRFAVRRGADALDIMQLSDGYKTLLGLVIDLSVRMAQANPHRANPLDAEAVVLIDEIDLHLHPSWQQHVVGDLLRTFTNTQFVLTTHSPFIVESINNLMKRHRVSSLPMDEEIERLLPLDPADCRSYLMTESDGALSMLDEERGLCQDHFLDYFNELSQTYDAMRDLEWEHRQ</sequence>